<evidence type="ECO:0000256" key="1">
    <source>
        <dbReference type="SAM" id="Phobius"/>
    </source>
</evidence>
<accession>A0A090SXY2</accession>
<comment type="caution">
    <text evidence="2">The sequence shown here is derived from an EMBL/GenBank/DDBJ whole genome shotgun (WGS) entry which is preliminary data.</text>
</comment>
<dbReference type="InterPro" id="IPR027463">
    <property type="entry name" value="AcrB_DN_DC_subdom"/>
</dbReference>
<reference evidence="2 3" key="1">
    <citation type="submission" date="2014-09" db="EMBL/GenBank/DDBJ databases">
        <title>Vibrio maritimus JCM 19240. (C210) whole genome shotgun sequence.</title>
        <authorList>
            <person name="Sawabe T."/>
            <person name="Meirelles P."/>
            <person name="Nakanishi M."/>
            <person name="Sayaka M."/>
            <person name="Hattori M."/>
            <person name="Ohkuma M."/>
        </authorList>
    </citation>
    <scope>NUCLEOTIDE SEQUENCE [LARGE SCALE GENOMIC DNA]</scope>
    <source>
        <strain evidence="2 3">JCM 19240</strain>
    </source>
</reference>
<organism evidence="2 3">
    <name type="scientific">Vibrio maritimus</name>
    <dbReference type="NCBI Taxonomy" id="990268"/>
    <lineage>
        <taxon>Bacteria</taxon>
        <taxon>Pseudomonadati</taxon>
        <taxon>Pseudomonadota</taxon>
        <taxon>Gammaproteobacteria</taxon>
        <taxon>Vibrionales</taxon>
        <taxon>Vibrionaceae</taxon>
        <taxon>Vibrio</taxon>
    </lineage>
</organism>
<evidence type="ECO:0000313" key="3">
    <source>
        <dbReference type="Proteomes" id="UP000029224"/>
    </source>
</evidence>
<dbReference type="PANTHER" id="PTHR32063:SF18">
    <property type="entry name" value="CATION EFFLUX SYSTEM PROTEIN"/>
    <property type="match status" value="1"/>
</dbReference>
<dbReference type="SUPFAM" id="SSF82714">
    <property type="entry name" value="Multidrug efflux transporter AcrB TolC docking domain, DN and DC subdomains"/>
    <property type="match status" value="1"/>
</dbReference>
<feature type="transmembrane region" description="Helical" evidence="1">
    <location>
        <begin position="340"/>
        <end position="358"/>
    </location>
</feature>
<dbReference type="PRINTS" id="PR00702">
    <property type="entry name" value="ACRIFLAVINRP"/>
</dbReference>
<gene>
    <name evidence="2" type="ORF">JCM19240_5214</name>
</gene>
<dbReference type="AlphaFoldDB" id="A0A090SXY2"/>
<dbReference type="EMBL" id="BBMT01000001">
    <property type="protein sequence ID" value="GAL31783.1"/>
    <property type="molecule type" value="Genomic_DNA"/>
</dbReference>
<dbReference type="Pfam" id="PF00873">
    <property type="entry name" value="ACR_tran"/>
    <property type="match status" value="1"/>
</dbReference>
<proteinExistence type="predicted"/>
<dbReference type="Gene3D" id="3.30.70.1430">
    <property type="entry name" value="Multidrug efflux transporter AcrB pore domain"/>
    <property type="match status" value="1"/>
</dbReference>
<dbReference type="Gene3D" id="3.30.2090.10">
    <property type="entry name" value="Multidrug efflux transporter AcrB TolC docking domain, DN and DC subdomains"/>
    <property type="match status" value="1"/>
</dbReference>
<dbReference type="PANTHER" id="PTHR32063">
    <property type="match status" value="1"/>
</dbReference>
<dbReference type="GO" id="GO:0042910">
    <property type="term" value="F:xenobiotic transmembrane transporter activity"/>
    <property type="evidence" value="ECO:0007669"/>
    <property type="project" value="TreeGrafter"/>
</dbReference>
<keyword evidence="1" id="KW-0812">Transmembrane</keyword>
<reference evidence="2 3" key="2">
    <citation type="submission" date="2014-09" db="EMBL/GenBank/DDBJ databases">
        <authorList>
            <consortium name="NBRP consortium"/>
            <person name="Sawabe T."/>
            <person name="Meirelles P."/>
            <person name="Nakanishi M."/>
            <person name="Sayaka M."/>
            <person name="Hattori M."/>
            <person name="Ohkuma M."/>
        </authorList>
    </citation>
    <scope>NUCLEOTIDE SEQUENCE [LARGE SCALE GENOMIC DNA]</scope>
    <source>
        <strain evidence="2 3">JCM 19240</strain>
    </source>
</reference>
<sequence length="368" mass="40379">MKLIDAITNTRLLLLVTALLIVSGLAAFTSLPRAEDPIISNRFANVTTSFPGASADRLETLVTEVVENKLRELSEVKLLTSSSRPGVSIVTIELKDEVTEPEPIWSKARDKLSDIEPLLPVGTAPPDLDSDHTYAFTVISSLTWEGAGEPDILTLGRYGKELAKRLRTLSGTEFVDEYGMPKEEIQVNLRTADTAAFGASSIQIGDSLRGADAKNSAGQLVSQFSRFGLEIESELDSIERIKQVPLLVAKNGHIIRVEDIATVSRSQKTPESEVAIIDGHPGVIIAARMEPELRVDQWTARAKTVINQFERDLPSNIKVTLLFDQQGYTTTRLVDLGKSLLIGFSLILIVLFVTLAYAQPYSLRLPFH</sequence>
<evidence type="ECO:0000313" key="2">
    <source>
        <dbReference type="EMBL" id="GAL31783.1"/>
    </source>
</evidence>
<dbReference type="SUPFAM" id="SSF82693">
    <property type="entry name" value="Multidrug efflux transporter AcrB pore domain, PN1, PN2, PC1 and PC2 subdomains"/>
    <property type="match status" value="2"/>
</dbReference>
<name>A0A090SXY2_9VIBR</name>
<keyword evidence="1" id="KW-1133">Transmembrane helix</keyword>
<dbReference type="Gene3D" id="1.20.1640.10">
    <property type="entry name" value="Multidrug efflux transporter AcrB transmembrane domain"/>
    <property type="match status" value="1"/>
</dbReference>
<dbReference type="InterPro" id="IPR001036">
    <property type="entry name" value="Acrflvin-R"/>
</dbReference>
<dbReference type="Proteomes" id="UP000029224">
    <property type="component" value="Unassembled WGS sequence"/>
</dbReference>
<protein>
    <submittedName>
        <fullName evidence="2">Cobalt-zinc-cadmium resistance protein CzcA</fullName>
    </submittedName>
</protein>
<keyword evidence="1" id="KW-0472">Membrane</keyword>
<dbReference type="Gene3D" id="3.30.70.1320">
    <property type="entry name" value="Multidrug efflux transporter AcrB pore domain like"/>
    <property type="match status" value="1"/>
</dbReference>
<dbReference type="GO" id="GO:0005886">
    <property type="term" value="C:plasma membrane"/>
    <property type="evidence" value="ECO:0007669"/>
    <property type="project" value="TreeGrafter"/>
</dbReference>
<keyword evidence="3" id="KW-1185">Reference proteome</keyword>